<dbReference type="GO" id="GO:0016740">
    <property type="term" value="F:transferase activity"/>
    <property type="evidence" value="ECO:0007669"/>
    <property type="project" value="UniProtKB-KW"/>
</dbReference>
<evidence type="ECO:0000313" key="4">
    <source>
        <dbReference type="Proteomes" id="UP000183794"/>
    </source>
</evidence>
<feature type="domain" description="Glycosyltransferase 2-like" evidence="2">
    <location>
        <begin position="4"/>
        <end position="132"/>
    </location>
</feature>
<feature type="transmembrane region" description="Helical" evidence="1">
    <location>
        <begin position="243"/>
        <end position="266"/>
    </location>
</feature>
<dbReference type="EMBL" id="FPLD01000097">
    <property type="protein sequence ID" value="SGZ09658.1"/>
    <property type="molecule type" value="Genomic_DNA"/>
</dbReference>
<keyword evidence="3" id="KW-0808">Transferase</keyword>
<protein>
    <submittedName>
        <fullName evidence="3">Glucosyltransferase protein</fullName>
    </submittedName>
</protein>
<dbReference type="PANTHER" id="PTHR43685">
    <property type="entry name" value="GLYCOSYLTRANSFERASE"/>
    <property type="match status" value="1"/>
</dbReference>
<evidence type="ECO:0000313" key="3">
    <source>
        <dbReference type="EMBL" id="SGZ09658.1"/>
    </source>
</evidence>
<organism evidence="3 4">
    <name type="scientific">Moritella viscosa</name>
    <dbReference type="NCBI Taxonomy" id="80854"/>
    <lineage>
        <taxon>Bacteria</taxon>
        <taxon>Pseudomonadati</taxon>
        <taxon>Pseudomonadota</taxon>
        <taxon>Gammaproteobacteria</taxon>
        <taxon>Alteromonadales</taxon>
        <taxon>Moritellaceae</taxon>
        <taxon>Moritella</taxon>
    </lineage>
</organism>
<gene>
    <name evidence="3" type="ORF">NVI5450_3479</name>
</gene>
<keyword evidence="1" id="KW-0472">Membrane</keyword>
<evidence type="ECO:0000259" key="2">
    <source>
        <dbReference type="Pfam" id="PF00535"/>
    </source>
</evidence>
<dbReference type="CDD" id="cd00761">
    <property type="entry name" value="Glyco_tranf_GTA_type"/>
    <property type="match status" value="1"/>
</dbReference>
<dbReference type="InterPro" id="IPR029044">
    <property type="entry name" value="Nucleotide-diphossugar_trans"/>
</dbReference>
<sequence length="299" mass="33921">MLISICMCTYQRDHVIDTLKSIAALRLPEYVKIEVIVVDNDERGYAEKLVKVQAALMHMPVFYRQETAKNIALARNCSIDNTKGEWIAFIDDDEIADPDWLAQLLATAQTYQADAVFGRVKSTYPNHTPQWIIESGVFDRPAVSNGQEITSGATNSTLVSQAAIQKYQLKFDSNYGLTGGEDADFFYRLYQYGGKLVCSSEAYVSEEVASNRLNIHYLLKRAIRIGETYTRYRMQKAPIRNKLTYFVDVLIKLIVLLFIVLIKLPFGQSKYAKPLLQLVDKIGKVKALFTAKTIKLYSD</sequence>
<accession>A0A1L0BVC1</accession>
<dbReference type="SUPFAM" id="SSF53448">
    <property type="entry name" value="Nucleotide-diphospho-sugar transferases"/>
    <property type="match status" value="1"/>
</dbReference>
<dbReference type="AlphaFoldDB" id="A0A1L0BVC1"/>
<dbReference type="InterPro" id="IPR050834">
    <property type="entry name" value="Glycosyltransf_2"/>
</dbReference>
<evidence type="ECO:0000256" key="1">
    <source>
        <dbReference type="SAM" id="Phobius"/>
    </source>
</evidence>
<proteinExistence type="predicted"/>
<reference evidence="3 4" key="1">
    <citation type="submission" date="2016-11" db="EMBL/GenBank/DDBJ databases">
        <authorList>
            <person name="Jaros S."/>
            <person name="Januszkiewicz K."/>
            <person name="Wedrychowicz H."/>
        </authorList>
    </citation>
    <scope>NUCLEOTIDE SEQUENCE [LARGE SCALE GENOMIC DNA]</scope>
    <source>
        <strain evidence="3">NVI 5450</strain>
    </source>
</reference>
<dbReference type="Proteomes" id="UP000183794">
    <property type="component" value="Unassembled WGS sequence"/>
</dbReference>
<keyword evidence="1" id="KW-1133">Transmembrane helix</keyword>
<dbReference type="InterPro" id="IPR001173">
    <property type="entry name" value="Glyco_trans_2-like"/>
</dbReference>
<dbReference type="Pfam" id="PF00535">
    <property type="entry name" value="Glycos_transf_2"/>
    <property type="match status" value="1"/>
</dbReference>
<dbReference type="Gene3D" id="3.90.550.10">
    <property type="entry name" value="Spore Coat Polysaccharide Biosynthesis Protein SpsA, Chain A"/>
    <property type="match status" value="1"/>
</dbReference>
<dbReference type="RefSeq" id="WP_244536349.1">
    <property type="nucleotide sequence ID" value="NZ_CAWRBC010000054.1"/>
</dbReference>
<keyword evidence="1" id="KW-0812">Transmembrane</keyword>
<dbReference type="PANTHER" id="PTHR43685:SF11">
    <property type="entry name" value="GLYCOSYLTRANSFERASE TAGX-RELATED"/>
    <property type="match status" value="1"/>
</dbReference>
<name>A0A1L0BVC1_9GAMM</name>